<keyword evidence="1" id="KW-0418">Kinase</keyword>
<dbReference type="AlphaFoldDB" id="A0A921H8T7"/>
<evidence type="ECO:0000313" key="1">
    <source>
        <dbReference type="EMBL" id="HJF72496.1"/>
    </source>
</evidence>
<dbReference type="GO" id="GO:0016301">
    <property type="term" value="F:kinase activity"/>
    <property type="evidence" value="ECO:0007669"/>
    <property type="project" value="UniProtKB-KW"/>
</dbReference>
<feature type="non-terminal residue" evidence="1">
    <location>
        <position position="1"/>
    </location>
</feature>
<organism evidence="1 2">
    <name type="scientific">Butyricimonas virosa</name>
    <dbReference type="NCBI Taxonomy" id="544645"/>
    <lineage>
        <taxon>Bacteria</taxon>
        <taxon>Pseudomonadati</taxon>
        <taxon>Bacteroidota</taxon>
        <taxon>Bacteroidia</taxon>
        <taxon>Bacteroidales</taxon>
        <taxon>Odoribacteraceae</taxon>
        <taxon>Butyricimonas</taxon>
    </lineage>
</organism>
<reference evidence="1" key="2">
    <citation type="submission" date="2021-09" db="EMBL/GenBank/DDBJ databases">
        <authorList>
            <person name="Gilroy R."/>
        </authorList>
    </citation>
    <scope>NUCLEOTIDE SEQUENCE</scope>
    <source>
        <strain evidence="1">6966</strain>
    </source>
</reference>
<dbReference type="PANTHER" id="PTHR34220:SF7">
    <property type="entry name" value="SENSOR HISTIDINE KINASE YPDA"/>
    <property type="match status" value="1"/>
</dbReference>
<dbReference type="Proteomes" id="UP000742098">
    <property type="component" value="Unassembled WGS sequence"/>
</dbReference>
<dbReference type="PANTHER" id="PTHR34220">
    <property type="entry name" value="SENSOR HISTIDINE KINASE YPDA"/>
    <property type="match status" value="1"/>
</dbReference>
<gene>
    <name evidence="1" type="ORF">K8V05_17235</name>
</gene>
<sequence>FTRQYYFLQKIRFGEQLDLSIDVRPDCLEAKVPSISLQMLVENAIKHNQVTLQNPLHIKIYDRDECLIVENNYQPRAESSEESMGVGFERIQAIYDFYSGEKFVCNCENGCYICRLPLLKNRL</sequence>
<reference evidence="1" key="1">
    <citation type="journal article" date="2021" name="PeerJ">
        <title>Extensive microbial diversity within the chicken gut microbiome revealed by metagenomics and culture.</title>
        <authorList>
            <person name="Gilroy R."/>
            <person name="Ravi A."/>
            <person name="Getino M."/>
            <person name="Pursley I."/>
            <person name="Horton D.L."/>
            <person name="Alikhan N.F."/>
            <person name="Baker D."/>
            <person name="Gharbi K."/>
            <person name="Hall N."/>
            <person name="Watson M."/>
            <person name="Adriaenssens E.M."/>
            <person name="Foster-Nyarko E."/>
            <person name="Jarju S."/>
            <person name="Secka A."/>
            <person name="Antonio M."/>
            <person name="Oren A."/>
            <person name="Chaudhuri R.R."/>
            <person name="La Ragione R."/>
            <person name="Hildebrand F."/>
            <person name="Pallen M.J."/>
        </authorList>
    </citation>
    <scope>NUCLEOTIDE SEQUENCE</scope>
    <source>
        <strain evidence="1">6966</strain>
    </source>
</reference>
<keyword evidence="1" id="KW-0808">Transferase</keyword>
<evidence type="ECO:0000313" key="2">
    <source>
        <dbReference type="Proteomes" id="UP000742098"/>
    </source>
</evidence>
<accession>A0A921H8T7</accession>
<dbReference type="InterPro" id="IPR050640">
    <property type="entry name" value="Bact_2-comp_sensor_kinase"/>
</dbReference>
<name>A0A921H8T7_9BACT</name>
<dbReference type="EMBL" id="DYVS01000330">
    <property type="protein sequence ID" value="HJF72496.1"/>
    <property type="molecule type" value="Genomic_DNA"/>
</dbReference>
<proteinExistence type="predicted"/>
<protein>
    <submittedName>
        <fullName evidence="1">Sensor histidine kinase</fullName>
    </submittedName>
</protein>
<comment type="caution">
    <text evidence="1">The sequence shown here is derived from an EMBL/GenBank/DDBJ whole genome shotgun (WGS) entry which is preliminary data.</text>
</comment>